<keyword evidence="3" id="KW-1185">Reference proteome</keyword>
<feature type="compositionally biased region" description="Polar residues" evidence="1">
    <location>
        <begin position="17"/>
        <end position="28"/>
    </location>
</feature>
<feature type="region of interest" description="Disordered" evidence="1">
    <location>
        <begin position="1"/>
        <end position="28"/>
    </location>
</feature>
<dbReference type="GeneID" id="65120802"/>
<gene>
    <name evidence="2" type="primary">34</name>
    <name evidence="2" type="ORF">SEA_BAKERY_34</name>
</gene>
<sequence length="416" mass="43033">MTTPNLGPDDVPDHTDAANSGNLSDLQGQDLSDALAGQMTGLTGGSGLVGSLIMGALGGIVENAQGFQQPGKRKKSLQSAAEFAQDEAEGASPAAPRPVRDIISIITGVTDGDTGHLTSWVSNLGRLFRGEPLGTDPGGWFSGVLDFGGMDNRLADVEEAIADLGDIAPGSPTTPAHVADIDDMATCARDDLVAWTASTSGGGHSHGAGTLAANTSTGNITGSTSNATPNISVDINLVPAKYTPARVQFSSVAPVDYTPIVVDRNGIVKKLRWRVGNDTSIFSIDAYYVALCVYNPANGNIEKVWDSGNIKDGVANTSSLQEVAVDMGIDQACTPGQILFVAHQQIAPGVVQATRTWACKPQPSSTAARPGQLLDSWYFRSGNQGSIPSSIALSSLSRRNDCIPWAAVSVDTAGEA</sequence>
<feature type="region of interest" description="Disordered" evidence="1">
    <location>
        <begin position="69"/>
        <end position="96"/>
    </location>
</feature>
<evidence type="ECO:0000256" key="1">
    <source>
        <dbReference type="SAM" id="MobiDB-lite"/>
    </source>
</evidence>
<proteinExistence type="predicted"/>
<name>A0A514DGT5_9CAUD</name>
<reference evidence="2 3" key="1">
    <citation type="submission" date="2019-05" db="EMBL/GenBank/DDBJ databases">
        <authorList>
            <person name="Hammer B.W."/>
            <person name="Collado J."/>
            <person name="Fitzgerald H.N."/>
            <person name="Graziano A."/>
            <person name="Haggerty C.V."/>
            <person name="Kim S."/>
            <person name="Ogunsemowo I.H."/>
            <person name="Reddy N."/>
            <person name="Butela K.A."/>
            <person name="Garlena R.A."/>
            <person name="Russell D.A."/>
            <person name="Pope W.H."/>
            <person name="Jacobs-Sera D."/>
            <person name="Hatfull G.F."/>
        </authorList>
    </citation>
    <scope>NUCLEOTIDE SEQUENCE [LARGE SCALE GENOMIC DNA]</scope>
</reference>
<dbReference type="EMBL" id="MK937603">
    <property type="protein sequence ID" value="QDH92819.1"/>
    <property type="molecule type" value="Genomic_DNA"/>
</dbReference>
<accession>A0A514DGT5</accession>
<evidence type="ECO:0000313" key="2">
    <source>
        <dbReference type="EMBL" id="QDH92819.1"/>
    </source>
</evidence>
<evidence type="ECO:0000313" key="3">
    <source>
        <dbReference type="Proteomes" id="UP000318284"/>
    </source>
</evidence>
<dbReference type="Proteomes" id="UP000318284">
    <property type="component" value="Segment"/>
</dbReference>
<organism evidence="2 3">
    <name type="scientific">Gordonia phage Bakery</name>
    <dbReference type="NCBI Taxonomy" id="2591205"/>
    <lineage>
        <taxon>Viruses</taxon>
        <taxon>Duplodnaviria</taxon>
        <taxon>Heunggongvirae</taxon>
        <taxon>Uroviricota</taxon>
        <taxon>Caudoviricetes</taxon>
        <taxon>Stackebrandtviridae</taxon>
        <taxon>Frickvirinae</taxon>
        <taxon>Wizardvirus</taxon>
        <taxon>Wizardvirus bakery</taxon>
    </lineage>
</organism>
<protein>
    <submittedName>
        <fullName evidence="2">Minor tail protein</fullName>
    </submittedName>
</protein>
<dbReference type="KEGG" id="vg:65120802"/>
<dbReference type="RefSeq" id="YP_010102948.1">
    <property type="nucleotide sequence ID" value="NC_055804.1"/>
</dbReference>